<dbReference type="STRING" id="177437.HRM2_03460"/>
<dbReference type="RefSeq" id="WP_012662715.1">
    <property type="nucleotide sequence ID" value="NC_012108.1"/>
</dbReference>
<feature type="transmembrane region" description="Helical" evidence="1">
    <location>
        <begin position="95"/>
        <end position="123"/>
    </location>
</feature>
<sequence length="182" mass="20494">MNSLTPLLIMIDPWFIAPFRWLSPPAAGYVLGTIVLALYCFILGDISAIGVKYFNREYIRKLQEKMDRNHNLSEKALKMGDKESYKAVNSQALDAFGYSFSLGAAIFCVSIWPMPFALAWVHMRFADAPLELPVTLPLLGNSVHYFASFLLIYIAVRMISAAVLNRFTGYSRLMANLTGRNQ</sequence>
<name>C0QGJ1_DESAH</name>
<keyword evidence="1" id="KW-0812">Transmembrane</keyword>
<evidence type="ECO:0008006" key="4">
    <source>
        <dbReference type="Google" id="ProtNLM"/>
    </source>
</evidence>
<dbReference type="HOGENOM" id="CLU_102105_1_0_7"/>
<keyword evidence="1" id="KW-0472">Membrane</keyword>
<gene>
    <name evidence="2" type="ordered locus">HRM2_03460</name>
</gene>
<accession>C0QGJ1</accession>
<dbReference type="Proteomes" id="UP000000442">
    <property type="component" value="Chromosome"/>
</dbReference>
<feature type="transmembrane region" description="Helical" evidence="1">
    <location>
        <begin position="26"/>
        <end position="51"/>
    </location>
</feature>
<feature type="transmembrane region" description="Helical" evidence="1">
    <location>
        <begin position="143"/>
        <end position="164"/>
    </location>
</feature>
<dbReference type="eggNOG" id="ENOG5032SDN">
    <property type="taxonomic scope" value="Bacteria"/>
</dbReference>
<evidence type="ECO:0000313" key="3">
    <source>
        <dbReference type="Proteomes" id="UP000000442"/>
    </source>
</evidence>
<dbReference type="EMBL" id="CP001087">
    <property type="protein sequence ID" value="ACN13466.1"/>
    <property type="molecule type" value="Genomic_DNA"/>
</dbReference>
<dbReference type="KEGG" id="dat:HRM2_03460"/>
<evidence type="ECO:0000256" key="1">
    <source>
        <dbReference type="SAM" id="Phobius"/>
    </source>
</evidence>
<protein>
    <recommendedName>
        <fullName evidence="4">DUF106 domain-containing protein</fullName>
    </recommendedName>
</protein>
<dbReference type="OrthoDB" id="1806539at2"/>
<evidence type="ECO:0000313" key="2">
    <source>
        <dbReference type="EMBL" id="ACN13466.1"/>
    </source>
</evidence>
<keyword evidence="3" id="KW-1185">Reference proteome</keyword>
<proteinExistence type="predicted"/>
<reference evidence="2 3" key="1">
    <citation type="journal article" date="2009" name="Environ. Microbiol.">
        <title>Genome sequence of Desulfobacterium autotrophicum HRM2, a marine sulfate reducer oxidizing organic carbon completely to carbon dioxide.</title>
        <authorList>
            <person name="Strittmatter A.W."/>
            <person name="Liesegang H."/>
            <person name="Rabus R."/>
            <person name="Decker I."/>
            <person name="Amann J."/>
            <person name="Andres S."/>
            <person name="Henne A."/>
            <person name="Fricke W.F."/>
            <person name="Martinez-Arias R."/>
            <person name="Bartels D."/>
            <person name="Goesmann A."/>
            <person name="Krause L."/>
            <person name="Puehler A."/>
            <person name="Klenk H.P."/>
            <person name="Richter M."/>
            <person name="Schuler M."/>
            <person name="Gloeckner F.O."/>
            <person name="Meyerdierks A."/>
            <person name="Gottschalk G."/>
            <person name="Amann R."/>
        </authorList>
    </citation>
    <scope>NUCLEOTIDE SEQUENCE [LARGE SCALE GENOMIC DNA]</scope>
    <source>
        <strain evidence="3">ATCC 43914 / DSM 3382 / HRM2</strain>
    </source>
</reference>
<dbReference type="AlphaFoldDB" id="C0QGJ1"/>
<keyword evidence="1" id="KW-1133">Transmembrane helix</keyword>
<organism evidence="2 3">
    <name type="scientific">Desulforapulum autotrophicum (strain ATCC 43914 / DSM 3382 / VKM B-1955 / HRM2)</name>
    <name type="common">Desulfobacterium autotrophicum</name>
    <dbReference type="NCBI Taxonomy" id="177437"/>
    <lineage>
        <taxon>Bacteria</taxon>
        <taxon>Pseudomonadati</taxon>
        <taxon>Thermodesulfobacteriota</taxon>
        <taxon>Desulfobacteria</taxon>
        <taxon>Desulfobacterales</taxon>
        <taxon>Desulfobacteraceae</taxon>
        <taxon>Desulforapulum</taxon>
    </lineage>
</organism>